<keyword evidence="2" id="KW-1185">Reference proteome</keyword>
<protein>
    <submittedName>
        <fullName evidence="1">Uncharacterized protein</fullName>
    </submittedName>
</protein>
<dbReference type="AlphaFoldDB" id="A0A1W6BAC2"/>
<proteinExistence type="predicted"/>
<sequence length="66" mass="7199">MCIAMLWCRIDLHESARFSELSAGSLGGLDQDALRALAGAVNGHMVNNTMMNRRQGQKAKPDILIT</sequence>
<dbReference type="Proteomes" id="UP000192900">
    <property type="component" value="Chromosome"/>
</dbReference>
<dbReference type="KEGG" id="palh:B1H58_19415"/>
<dbReference type="EMBL" id="CP019706">
    <property type="protein sequence ID" value="ARJ44001.1"/>
    <property type="molecule type" value="Genomic_DNA"/>
</dbReference>
<gene>
    <name evidence="1" type="ORF">B1H58_19415</name>
</gene>
<evidence type="ECO:0000313" key="1">
    <source>
        <dbReference type="EMBL" id="ARJ44001.1"/>
    </source>
</evidence>
<accession>A0A1W6BAC2</accession>
<evidence type="ECO:0000313" key="2">
    <source>
        <dbReference type="Proteomes" id="UP000192900"/>
    </source>
</evidence>
<organism evidence="1 2">
    <name type="scientific">Pantoea alhagi</name>
    <dbReference type="NCBI Taxonomy" id="1891675"/>
    <lineage>
        <taxon>Bacteria</taxon>
        <taxon>Pseudomonadati</taxon>
        <taxon>Pseudomonadota</taxon>
        <taxon>Gammaproteobacteria</taxon>
        <taxon>Enterobacterales</taxon>
        <taxon>Erwiniaceae</taxon>
        <taxon>Pantoea</taxon>
    </lineage>
</organism>
<name>A0A1W6BAC2_9GAMM</name>
<reference evidence="1 2" key="1">
    <citation type="submission" date="2017-02" db="EMBL/GenBank/DDBJ databases">
        <title>Complete genome sequence of the drought resistance-promoting endophyte Pantoea alhagi LTYR-11Z.</title>
        <authorList>
            <person name="Zhang L."/>
        </authorList>
    </citation>
    <scope>NUCLEOTIDE SEQUENCE [LARGE SCALE GENOMIC DNA]</scope>
    <source>
        <strain evidence="1 2">LTYR-11Z</strain>
    </source>
</reference>